<keyword evidence="1" id="KW-0472">Membrane</keyword>
<reference evidence="2 3" key="1">
    <citation type="submission" date="2013-02" db="EMBL/GenBank/DDBJ databases">
        <authorList>
            <person name="Lukaszewicz M."/>
            <person name="Biegalska A."/>
            <person name="Krasowska A."/>
        </authorList>
    </citation>
    <scope>NUCLEOTIDE SEQUENCE [LARGE SCALE GENOMIC DNA]</scope>
</reference>
<dbReference type="Proteomes" id="UP000258501">
    <property type="component" value="Segment"/>
</dbReference>
<evidence type="ECO:0000313" key="3">
    <source>
        <dbReference type="Proteomes" id="UP000258501"/>
    </source>
</evidence>
<dbReference type="EMBL" id="KC699836">
    <property type="protein sequence ID" value="AGK86929.1"/>
    <property type="molecule type" value="Genomic_DNA"/>
</dbReference>
<feature type="transmembrane region" description="Helical" evidence="1">
    <location>
        <begin position="43"/>
        <end position="67"/>
    </location>
</feature>
<keyword evidence="1" id="KW-1133">Transmembrane helix</keyword>
<protein>
    <submittedName>
        <fullName evidence="2">Uncharacterized protein</fullName>
    </submittedName>
</protein>
<gene>
    <name evidence="2" type="ORF">SIOphi_00605</name>
</gene>
<evidence type="ECO:0000313" key="2">
    <source>
        <dbReference type="EMBL" id="AGK86929.1"/>
    </source>
</evidence>
<accession>R4JK90</accession>
<feature type="transmembrane region" description="Helical" evidence="1">
    <location>
        <begin position="12"/>
        <end position="37"/>
    </location>
</feature>
<keyword evidence="1" id="KW-0812">Transmembrane</keyword>
<keyword evidence="3" id="KW-1185">Reference proteome</keyword>
<name>R4JK90_9CAUD</name>
<proteinExistence type="predicted"/>
<sequence length="91" mass="10208">MKRSVLDTLEQVVRKCWGVSLWCCVALFLGTGFIMLSDYSNRLLLTGVLTLLSGAAIGITVSFLLVIKAINELKRNEVYLKEPMPFERQEG</sequence>
<evidence type="ECO:0000256" key="1">
    <source>
        <dbReference type="SAM" id="Phobius"/>
    </source>
</evidence>
<organism evidence="2 3">
    <name type="scientific">Bacillus phage SIOphi</name>
    <dbReference type="NCBI Taxonomy" id="1285382"/>
    <lineage>
        <taxon>Viruses</taxon>
        <taxon>Duplodnaviria</taxon>
        <taxon>Heunggongvirae</taxon>
        <taxon>Uroviricota</taxon>
        <taxon>Caudoviricetes</taxon>
        <taxon>Herelleviridae</taxon>
        <taxon>Bastillevirinae</taxon>
        <taxon>Siophivirus</taxon>
        <taxon>Siophivirus SIOphi</taxon>
    </lineage>
</organism>